<dbReference type="PRINTS" id="PR00081">
    <property type="entry name" value="GDHRDH"/>
</dbReference>
<organism evidence="6 8">
    <name type="scientific">Didymodactylos carnosus</name>
    <dbReference type="NCBI Taxonomy" id="1234261"/>
    <lineage>
        <taxon>Eukaryota</taxon>
        <taxon>Metazoa</taxon>
        <taxon>Spiralia</taxon>
        <taxon>Gnathifera</taxon>
        <taxon>Rotifera</taxon>
        <taxon>Eurotatoria</taxon>
        <taxon>Bdelloidea</taxon>
        <taxon>Philodinida</taxon>
        <taxon>Philodinidae</taxon>
        <taxon>Didymodactylos</taxon>
    </lineage>
</organism>
<reference evidence="6" key="1">
    <citation type="submission" date="2021-02" db="EMBL/GenBank/DDBJ databases">
        <authorList>
            <person name="Nowell W R."/>
        </authorList>
    </citation>
    <scope>NUCLEOTIDE SEQUENCE</scope>
</reference>
<dbReference type="Proteomes" id="UP000682733">
    <property type="component" value="Unassembled WGS sequence"/>
</dbReference>
<dbReference type="Proteomes" id="UP000677228">
    <property type="component" value="Unassembled WGS sequence"/>
</dbReference>
<accession>A0A8S2DPJ9</accession>
<keyword evidence="5" id="KW-0472">Membrane</keyword>
<dbReference type="SUPFAM" id="SSF51735">
    <property type="entry name" value="NAD(P)-binding Rossmann-fold domains"/>
    <property type="match status" value="1"/>
</dbReference>
<proteinExistence type="inferred from homology"/>
<dbReference type="GO" id="GO:0016020">
    <property type="term" value="C:membrane"/>
    <property type="evidence" value="ECO:0007669"/>
    <property type="project" value="TreeGrafter"/>
</dbReference>
<gene>
    <name evidence="6" type="ORF">OVA965_LOCUS12810</name>
    <name evidence="7" type="ORF">TMI583_LOCUS12813</name>
</gene>
<sequence length="298" mass="33650">MPWIGLISSVGCAAILLYLLKKCLKQKLVIRSKTVLITGSSSGLGEALARRFFSEQCQLILVARRLDRLEKLRNELMASEPSYPKPHLIQLDLCELSTLNDKLKNIGPVDILINNAGQSQRGSVIETKFDIDTQIINLNYLSLVALTKIVLSSMTERRTGCIVNISSLQGLIAVPERSTYSASKHAVQAFSDSLRMELAELGLNDIHICVISPSYIKTELAQQASSAANKTSNNMSSAYEPSYVAERILKAIQYKETDVLICPFHQRLVIWLRFFWPYLFFRLMIIRNKRLKSRQSNR</sequence>
<dbReference type="Gene3D" id="3.40.50.720">
    <property type="entry name" value="NAD(P)-binding Rossmann-like Domain"/>
    <property type="match status" value="1"/>
</dbReference>
<dbReference type="PROSITE" id="PS00061">
    <property type="entry name" value="ADH_SHORT"/>
    <property type="match status" value="1"/>
</dbReference>
<comment type="function">
    <text evidence="3">Putative oxidoreductase.</text>
</comment>
<dbReference type="PANTHER" id="PTHR44196">
    <property type="entry name" value="DEHYDROGENASE/REDUCTASE SDR FAMILY MEMBER 7B"/>
    <property type="match status" value="1"/>
</dbReference>
<evidence type="ECO:0000313" key="8">
    <source>
        <dbReference type="Proteomes" id="UP000677228"/>
    </source>
</evidence>
<dbReference type="InterPro" id="IPR036291">
    <property type="entry name" value="NAD(P)-bd_dom_sf"/>
</dbReference>
<dbReference type="PANTHER" id="PTHR44196:SF1">
    <property type="entry name" value="DEHYDROGENASE_REDUCTASE SDR FAMILY MEMBER 7B"/>
    <property type="match status" value="1"/>
</dbReference>
<dbReference type="InterPro" id="IPR020904">
    <property type="entry name" value="Sc_DH/Rdtase_CS"/>
</dbReference>
<dbReference type="PRINTS" id="PR00080">
    <property type="entry name" value="SDRFAMILY"/>
</dbReference>
<dbReference type="InterPro" id="IPR002347">
    <property type="entry name" value="SDR_fam"/>
</dbReference>
<feature type="transmembrane region" description="Helical" evidence="5">
    <location>
        <begin position="268"/>
        <end position="285"/>
    </location>
</feature>
<evidence type="ECO:0000313" key="6">
    <source>
        <dbReference type="EMBL" id="CAF0965136.1"/>
    </source>
</evidence>
<dbReference type="AlphaFoldDB" id="A0A8S2DPJ9"/>
<dbReference type="GO" id="GO:0016491">
    <property type="term" value="F:oxidoreductase activity"/>
    <property type="evidence" value="ECO:0007669"/>
    <property type="project" value="UniProtKB-KW"/>
</dbReference>
<evidence type="ECO:0000256" key="4">
    <source>
        <dbReference type="RuleBase" id="RU000363"/>
    </source>
</evidence>
<keyword evidence="5" id="KW-0812">Transmembrane</keyword>
<name>A0A8S2DPJ9_9BILA</name>
<evidence type="ECO:0000256" key="1">
    <source>
        <dbReference type="ARBA" id="ARBA00006484"/>
    </source>
</evidence>
<dbReference type="EMBL" id="CAJNOK010005226">
    <property type="protein sequence ID" value="CAF0965136.1"/>
    <property type="molecule type" value="Genomic_DNA"/>
</dbReference>
<comment type="caution">
    <text evidence="6">The sequence shown here is derived from an EMBL/GenBank/DDBJ whole genome shotgun (WGS) entry which is preliminary data.</text>
</comment>
<protein>
    <submittedName>
        <fullName evidence="6">Uncharacterized protein</fullName>
    </submittedName>
</protein>
<keyword evidence="2" id="KW-0560">Oxidoreductase</keyword>
<evidence type="ECO:0000256" key="2">
    <source>
        <dbReference type="ARBA" id="ARBA00023002"/>
    </source>
</evidence>
<keyword evidence="5" id="KW-1133">Transmembrane helix</keyword>
<evidence type="ECO:0000256" key="5">
    <source>
        <dbReference type="SAM" id="Phobius"/>
    </source>
</evidence>
<dbReference type="EMBL" id="CAJOBA010005231">
    <property type="protein sequence ID" value="CAF3737121.1"/>
    <property type="molecule type" value="Genomic_DNA"/>
</dbReference>
<dbReference type="Pfam" id="PF00106">
    <property type="entry name" value="adh_short"/>
    <property type="match status" value="1"/>
</dbReference>
<evidence type="ECO:0000313" key="7">
    <source>
        <dbReference type="EMBL" id="CAF3737121.1"/>
    </source>
</evidence>
<comment type="similarity">
    <text evidence="1 4">Belongs to the short-chain dehydrogenases/reductases (SDR) family.</text>
</comment>
<dbReference type="PIRSF" id="PIRSF000126">
    <property type="entry name" value="11-beta-HSD1"/>
    <property type="match status" value="1"/>
</dbReference>
<evidence type="ECO:0000256" key="3">
    <source>
        <dbReference type="ARBA" id="ARBA00037096"/>
    </source>
</evidence>